<dbReference type="Proteomes" id="UP000541444">
    <property type="component" value="Unassembled WGS sequence"/>
</dbReference>
<feature type="region of interest" description="Disordered" evidence="1">
    <location>
        <begin position="205"/>
        <end position="233"/>
    </location>
</feature>
<protein>
    <recommendedName>
        <fullName evidence="2">Retrotransposon gag domain-containing protein</fullName>
    </recommendedName>
</protein>
<dbReference type="PANTHER" id="PTHR35046">
    <property type="entry name" value="ZINC KNUCKLE (CCHC-TYPE) FAMILY PROTEIN"/>
    <property type="match status" value="1"/>
</dbReference>
<evidence type="ECO:0000259" key="2">
    <source>
        <dbReference type="Pfam" id="PF03732"/>
    </source>
</evidence>
<feature type="domain" description="Retrotransposon gag" evidence="2">
    <location>
        <begin position="315"/>
        <end position="401"/>
    </location>
</feature>
<dbReference type="Pfam" id="PF03732">
    <property type="entry name" value="Retrotrans_gag"/>
    <property type="match status" value="1"/>
</dbReference>
<sequence length="488" mass="55922">MTGILTRNPEGVNTVAASLSTVPAGRRVICDNEPTGPCTGVQWPFQTRVMSGISPKNRDLTGVSKDLAKEGDTVRIEKEIISRGQNVLPWGQRLSDPSPSKLPSQFVAAGESSSWPTVVSATIGSAIPPDSAPTQQQQSPKILPMHSPYFTSLQPLPNNGFGHGSTGKYPYMDFGDDGINSHFTGSQIERHYHKGGQYVPPLGHQPQFSERGRDHDFNPPIDTQQRDRREQHRPYQDDEYYIETRFEGRPQRQGRGSDIETLARALIEQAHDLHLKVPEFDGMFDADAFIDWLDKVEKIFTYKCYGDQKQVAKVEFRLSGYALTWWNIVLQSRMSQGYPMITEWSKMRRDMKEWFIPMNYDEIVFGKLQSLKMGLSTFDDFTDQFYLLESRARFHETEQLRVSRCGKPGHQKCDCPTFTKKFGLVVDGMHESVIATIQRVLEDEDEDGICTKFEKFSTMKADDYFVKHPELKKKFDDEIRNYYWGYYN</sequence>
<dbReference type="EMBL" id="JACGCM010002327">
    <property type="protein sequence ID" value="KAF6141393.1"/>
    <property type="molecule type" value="Genomic_DNA"/>
</dbReference>
<dbReference type="PANTHER" id="PTHR35046:SF18">
    <property type="entry name" value="RNA-DIRECTED DNA POLYMERASE"/>
    <property type="match status" value="1"/>
</dbReference>
<dbReference type="AlphaFoldDB" id="A0A7J7LFI9"/>
<proteinExistence type="predicted"/>
<feature type="compositionally biased region" description="Basic and acidic residues" evidence="1">
    <location>
        <begin position="224"/>
        <end position="233"/>
    </location>
</feature>
<name>A0A7J7LFI9_9MAGN</name>
<keyword evidence="4" id="KW-1185">Reference proteome</keyword>
<comment type="caution">
    <text evidence="3">The sequence shown here is derived from an EMBL/GenBank/DDBJ whole genome shotgun (WGS) entry which is preliminary data.</text>
</comment>
<accession>A0A7J7LFI9</accession>
<evidence type="ECO:0000313" key="3">
    <source>
        <dbReference type="EMBL" id="KAF6141393.1"/>
    </source>
</evidence>
<evidence type="ECO:0000313" key="4">
    <source>
        <dbReference type="Proteomes" id="UP000541444"/>
    </source>
</evidence>
<gene>
    <name evidence="3" type="ORF">GIB67_021209</name>
</gene>
<evidence type="ECO:0000256" key="1">
    <source>
        <dbReference type="SAM" id="MobiDB-lite"/>
    </source>
</evidence>
<dbReference type="InterPro" id="IPR005162">
    <property type="entry name" value="Retrotrans_gag_dom"/>
</dbReference>
<reference evidence="3 4" key="1">
    <citation type="journal article" date="2020" name="IScience">
        <title>Genome Sequencing of the Endangered Kingdonia uniflora (Circaeasteraceae, Ranunculales) Reveals Potential Mechanisms of Evolutionary Specialization.</title>
        <authorList>
            <person name="Sun Y."/>
            <person name="Deng T."/>
            <person name="Zhang A."/>
            <person name="Moore M.J."/>
            <person name="Landis J.B."/>
            <person name="Lin N."/>
            <person name="Zhang H."/>
            <person name="Zhang X."/>
            <person name="Huang J."/>
            <person name="Zhang X."/>
            <person name="Sun H."/>
            <person name="Wang H."/>
        </authorList>
    </citation>
    <scope>NUCLEOTIDE SEQUENCE [LARGE SCALE GENOMIC DNA]</scope>
    <source>
        <strain evidence="3">TB1705</strain>
        <tissue evidence="3">Leaf</tissue>
    </source>
</reference>
<organism evidence="3 4">
    <name type="scientific">Kingdonia uniflora</name>
    <dbReference type="NCBI Taxonomy" id="39325"/>
    <lineage>
        <taxon>Eukaryota</taxon>
        <taxon>Viridiplantae</taxon>
        <taxon>Streptophyta</taxon>
        <taxon>Embryophyta</taxon>
        <taxon>Tracheophyta</taxon>
        <taxon>Spermatophyta</taxon>
        <taxon>Magnoliopsida</taxon>
        <taxon>Ranunculales</taxon>
        <taxon>Circaeasteraceae</taxon>
        <taxon>Kingdonia</taxon>
    </lineage>
</organism>
<dbReference type="OrthoDB" id="515692at2759"/>